<protein>
    <submittedName>
        <fullName evidence="1">Uncharacterized protein</fullName>
    </submittedName>
</protein>
<dbReference type="EMBL" id="QPFP01000017">
    <property type="protein sequence ID" value="TEB31771.1"/>
    <property type="molecule type" value="Genomic_DNA"/>
</dbReference>
<feature type="non-terminal residue" evidence="1">
    <location>
        <position position="1"/>
    </location>
</feature>
<dbReference type="Proteomes" id="UP000298030">
    <property type="component" value="Unassembled WGS sequence"/>
</dbReference>
<gene>
    <name evidence="1" type="ORF">FA13DRAFT_1732066</name>
</gene>
<proteinExistence type="predicted"/>
<dbReference type="OrthoDB" id="3116145at2759"/>
<organism evidence="1 2">
    <name type="scientific">Coprinellus micaceus</name>
    <name type="common">Glistening ink-cap mushroom</name>
    <name type="synonym">Coprinus micaceus</name>
    <dbReference type="NCBI Taxonomy" id="71717"/>
    <lineage>
        <taxon>Eukaryota</taxon>
        <taxon>Fungi</taxon>
        <taxon>Dikarya</taxon>
        <taxon>Basidiomycota</taxon>
        <taxon>Agaricomycotina</taxon>
        <taxon>Agaricomycetes</taxon>
        <taxon>Agaricomycetidae</taxon>
        <taxon>Agaricales</taxon>
        <taxon>Agaricineae</taxon>
        <taxon>Psathyrellaceae</taxon>
        <taxon>Coprinellus</taxon>
    </lineage>
</organism>
<accession>A0A4Y7TCN4</accession>
<name>A0A4Y7TCN4_COPMI</name>
<evidence type="ECO:0000313" key="2">
    <source>
        <dbReference type="Proteomes" id="UP000298030"/>
    </source>
</evidence>
<keyword evidence="2" id="KW-1185">Reference proteome</keyword>
<sequence>SPLAHSPYLPTSPMTIPPLPLLRGRSPNRTVPLPPVTSGRCRLHSLLQAAQTPHIQWDVRESPSRATCAESRCENALVVFAGASNRNYITILDILTHIHRAPRFALQRAGFRPAQSTNHREGDVPEVVPYNGSLLLAVEPSVPPASQIGYQTMTEMRTSRRVAGPRVQGVDGNGWRWIGLRGSTTEGDVWDLSLV</sequence>
<reference evidence="1 2" key="1">
    <citation type="journal article" date="2019" name="Nat. Ecol. Evol.">
        <title>Megaphylogeny resolves global patterns of mushroom evolution.</title>
        <authorList>
            <person name="Varga T."/>
            <person name="Krizsan K."/>
            <person name="Foldi C."/>
            <person name="Dima B."/>
            <person name="Sanchez-Garcia M."/>
            <person name="Sanchez-Ramirez S."/>
            <person name="Szollosi G.J."/>
            <person name="Szarkandi J.G."/>
            <person name="Papp V."/>
            <person name="Albert L."/>
            <person name="Andreopoulos W."/>
            <person name="Angelini C."/>
            <person name="Antonin V."/>
            <person name="Barry K.W."/>
            <person name="Bougher N.L."/>
            <person name="Buchanan P."/>
            <person name="Buyck B."/>
            <person name="Bense V."/>
            <person name="Catcheside P."/>
            <person name="Chovatia M."/>
            <person name="Cooper J."/>
            <person name="Damon W."/>
            <person name="Desjardin D."/>
            <person name="Finy P."/>
            <person name="Geml J."/>
            <person name="Haridas S."/>
            <person name="Hughes K."/>
            <person name="Justo A."/>
            <person name="Karasinski D."/>
            <person name="Kautmanova I."/>
            <person name="Kiss B."/>
            <person name="Kocsube S."/>
            <person name="Kotiranta H."/>
            <person name="LaButti K.M."/>
            <person name="Lechner B.E."/>
            <person name="Liimatainen K."/>
            <person name="Lipzen A."/>
            <person name="Lukacs Z."/>
            <person name="Mihaltcheva S."/>
            <person name="Morgado L.N."/>
            <person name="Niskanen T."/>
            <person name="Noordeloos M.E."/>
            <person name="Ohm R.A."/>
            <person name="Ortiz-Santana B."/>
            <person name="Ovrebo C."/>
            <person name="Racz N."/>
            <person name="Riley R."/>
            <person name="Savchenko A."/>
            <person name="Shiryaev A."/>
            <person name="Soop K."/>
            <person name="Spirin V."/>
            <person name="Szebenyi C."/>
            <person name="Tomsovsky M."/>
            <person name="Tulloss R.E."/>
            <person name="Uehling J."/>
            <person name="Grigoriev I.V."/>
            <person name="Vagvolgyi C."/>
            <person name="Papp T."/>
            <person name="Martin F.M."/>
            <person name="Miettinen O."/>
            <person name="Hibbett D.S."/>
            <person name="Nagy L.G."/>
        </authorList>
    </citation>
    <scope>NUCLEOTIDE SEQUENCE [LARGE SCALE GENOMIC DNA]</scope>
    <source>
        <strain evidence="1 2">FP101781</strain>
    </source>
</reference>
<evidence type="ECO:0000313" key="1">
    <source>
        <dbReference type="EMBL" id="TEB31771.1"/>
    </source>
</evidence>
<dbReference type="AlphaFoldDB" id="A0A4Y7TCN4"/>
<comment type="caution">
    <text evidence="1">The sequence shown here is derived from an EMBL/GenBank/DDBJ whole genome shotgun (WGS) entry which is preliminary data.</text>
</comment>